<reference evidence="11 12" key="1">
    <citation type="submission" date="2020-02" db="EMBL/GenBank/DDBJ databases">
        <title>Plant-Promoting Endophytic Bacterium Rhizobium oryzihabitans sp. nov., Isolated from the Root of Rice.</title>
        <authorList>
            <person name="zhao J."/>
            <person name="Zhang G."/>
        </authorList>
    </citation>
    <scope>NUCLEOTIDE SEQUENCE [LARGE SCALE GENOMIC DNA]</scope>
    <source>
        <strain evidence="11 12">M15</strain>
    </source>
</reference>
<evidence type="ECO:0000313" key="11">
    <source>
        <dbReference type="EMBL" id="QIB40738.1"/>
    </source>
</evidence>
<dbReference type="EMBL" id="CP048635">
    <property type="protein sequence ID" value="QIB40738.1"/>
    <property type="molecule type" value="Genomic_DNA"/>
</dbReference>
<dbReference type="PIRSF" id="PIRSF006603">
    <property type="entry name" value="DinF"/>
    <property type="match status" value="1"/>
</dbReference>
<dbReference type="InterPro" id="IPR048279">
    <property type="entry name" value="MdtK-like"/>
</dbReference>
<evidence type="ECO:0000313" key="12">
    <source>
        <dbReference type="Proteomes" id="UP000464865"/>
    </source>
</evidence>
<gene>
    <name evidence="11" type="ORF">G3A56_23220</name>
</gene>
<keyword evidence="4" id="KW-0813">Transport</keyword>
<dbReference type="CDD" id="cd13143">
    <property type="entry name" value="MATE_MepA_like"/>
    <property type="match status" value="1"/>
</dbReference>
<feature type="transmembrane region" description="Helical" evidence="10">
    <location>
        <begin position="173"/>
        <end position="199"/>
    </location>
</feature>
<feature type="transmembrane region" description="Helical" evidence="10">
    <location>
        <begin position="65"/>
        <end position="87"/>
    </location>
</feature>
<dbReference type="Proteomes" id="UP000464865">
    <property type="component" value="Chromosome M15-12"/>
</dbReference>
<comment type="subcellular location">
    <subcellularLocation>
        <location evidence="1">Cell inner membrane</location>
        <topology evidence="1">Multi-pass membrane protein</topology>
    </subcellularLocation>
</comment>
<feature type="transmembrane region" description="Helical" evidence="10">
    <location>
        <begin position="31"/>
        <end position="53"/>
    </location>
</feature>
<sequence>MSEQNRSASVPTNSFLRGSISSVFIRTSLPIILVTMVNGMLIVADAMLLGAFVGPEALGAVTLVFPFSMLLVAASAIVGSGMASVLGRRLGARDMSEACEVLASAQGLAVVLGVVTIALFFLGGGVIVTWMAAGNQHLADTGWRFLAVSFVAAPVMFLLTVHSDALRTEGRVAFMAMAGVILTLANIALNALLIGYFQFGAAGSAGGTALAQLIALLLIIGYRMAGKGILPVVGFRIGRSWGEMLALGIPRSMNFIGLSLSSAAVLFSLHRLNLGNQETMVTAYGVVMRVMTFAFLPLMGMNLALQAIVGNTIGAGQADRASDTLRLAICVSAVYGLLTQLTLSLARDGLGWLFVGDATVALEVARIVPVYVAAYFAFGPVLMAASYVQAVGKVRQTAILSLGRTYLFAIPLTLTLPLIWGKTGIWAAAPMADLMMLVLAGLIWRRDR</sequence>
<feature type="transmembrane region" description="Helical" evidence="10">
    <location>
        <begin position="366"/>
        <end position="387"/>
    </location>
</feature>
<dbReference type="GO" id="GO:0015297">
    <property type="term" value="F:antiporter activity"/>
    <property type="evidence" value="ECO:0007669"/>
    <property type="project" value="InterPro"/>
</dbReference>
<dbReference type="RefSeq" id="WP_082185021.1">
    <property type="nucleotide sequence ID" value="NZ_CP048635.1"/>
</dbReference>
<dbReference type="NCBIfam" id="TIGR00797">
    <property type="entry name" value="matE"/>
    <property type="match status" value="1"/>
</dbReference>
<evidence type="ECO:0000256" key="1">
    <source>
        <dbReference type="ARBA" id="ARBA00004429"/>
    </source>
</evidence>
<keyword evidence="9" id="KW-0046">Antibiotic resistance</keyword>
<dbReference type="Pfam" id="PF01554">
    <property type="entry name" value="MatE"/>
    <property type="match status" value="2"/>
</dbReference>
<name>A0A7L5BPG5_9HYPH</name>
<dbReference type="GO" id="GO:0042910">
    <property type="term" value="F:xenobiotic transmembrane transporter activity"/>
    <property type="evidence" value="ECO:0007669"/>
    <property type="project" value="InterPro"/>
</dbReference>
<feature type="transmembrane region" description="Helical" evidence="10">
    <location>
        <begin position="245"/>
        <end position="269"/>
    </location>
</feature>
<evidence type="ECO:0000256" key="9">
    <source>
        <dbReference type="ARBA" id="ARBA00023251"/>
    </source>
</evidence>
<evidence type="ECO:0000256" key="10">
    <source>
        <dbReference type="SAM" id="Phobius"/>
    </source>
</evidence>
<feature type="transmembrane region" description="Helical" evidence="10">
    <location>
        <begin position="399"/>
        <end position="419"/>
    </location>
</feature>
<accession>A0A7L5BPG5</accession>
<feature type="transmembrane region" description="Helical" evidence="10">
    <location>
        <begin position="281"/>
        <end position="305"/>
    </location>
</feature>
<evidence type="ECO:0000256" key="6">
    <source>
        <dbReference type="ARBA" id="ARBA00022692"/>
    </source>
</evidence>
<dbReference type="InterPro" id="IPR051327">
    <property type="entry name" value="MATE_MepA_subfamily"/>
</dbReference>
<protein>
    <recommendedName>
        <fullName evidence="3">Multidrug export protein MepA</fullName>
    </recommendedName>
</protein>
<feature type="transmembrane region" description="Helical" evidence="10">
    <location>
        <begin position="205"/>
        <end position="225"/>
    </location>
</feature>
<keyword evidence="8 10" id="KW-0472">Membrane</keyword>
<proteinExistence type="inferred from homology"/>
<dbReference type="GO" id="GO:0046677">
    <property type="term" value="P:response to antibiotic"/>
    <property type="evidence" value="ECO:0007669"/>
    <property type="project" value="UniProtKB-KW"/>
</dbReference>
<dbReference type="PANTHER" id="PTHR43823:SF3">
    <property type="entry name" value="MULTIDRUG EXPORT PROTEIN MEPA"/>
    <property type="match status" value="1"/>
</dbReference>
<keyword evidence="5" id="KW-1003">Cell membrane</keyword>
<evidence type="ECO:0000256" key="4">
    <source>
        <dbReference type="ARBA" id="ARBA00022448"/>
    </source>
</evidence>
<evidence type="ECO:0000256" key="7">
    <source>
        <dbReference type="ARBA" id="ARBA00022989"/>
    </source>
</evidence>
<comment type="similarity">
    <text evidence="2">Belongs to the multi antimicrobial extrusion (MATE) (TC 2.A.66.1) family. MepA subfamily.</text>
</comment>
<dbReference type="InterPro" id="IPR045070">
    <property type="entry name" value="MATE_MepA-like"/>
</dbReference>
<keyword evidence="12" id="KW-1185">Reference proteome</keyword>
<dbReference type="InterPro" id="IPR002528">
    <property type="entry name" value="MATE_fam"/>
</dbReference>
<feature type="transmembrane region" description="Helical" evidence="10">
    <location>
        <begin position="143"/>
        <end position="161"/>
    </location>
</feature>
<keyword evidence="6 10" id="KW-0812">Transmembrane</keyword>
<feature type="transmembrane region" description="Helical" evidence="10">
    <location>
        <begin position="425"/>
        <end position="444"/>
    </location>
</feature>
<evidence type="ECO:0000256" key="8">
    <source>
        <dbReference type="ARBA" id="ARBA00023136"/>
    </source>
</evidence>
<dbReference type="GO" id="GO:0005886">
    <property type="term" value="C:plasma membrane"/>
    <property type="evidence" value="ECO:0007669"/>
    <property type="project" value="UniProtKB-SubCell"/>
</dbReference>
<dbReference type="AlphaFoldDB" id="A0A7L5BPG5"/>
<feature type="transmembrane region" description="Helical" evidence="10">
    <location>
        <begin position="325"/>
        <end position="346"/>
    </location>
</feature>
<evidence type="ECO:0000256" key="5">
    <source>
        <dbReference type="ARBA" id="ARBA00022475"/>
    </source>
</evidence>
<evidence type="ECO:0000256" key="3">
    <source>
        <dbReference type="ARBA" id="ARBA00022106"/>
    </source>
</evidence>
<organism evidence="11 12">
    <name type="scientific">Rhizobium oryzihabitans</name>
    <dbReference type="NCBI Taxonomy" id="2267833"/>
    <lineage>
        <taxon>Bacteria</taxon>
        <taxon>Pseudomonadati</taxon>
        <taxon>Pseudomonadota</taxon>
        <taxon>Alphaproteobacteria</taxon>
        <taxon>Hyphomicrobiales</taxon>
        <taxon>Rhizobiaceae</taxon>
        <taxon>Rhizobium/Agrobacterium group</taxon>
        <taxon>Rhizobium</taxon>
    </lineage>
</organism>
<feature type="transmembrane region" description="Helical" evidence="10">
    <location>
        <begin position="108"/>
        <end position="131"/>
    </location>
</feature>
<evidence type="ECO:0000256" key="2">
    <source>
        <dbReference type="ARBA" id="ARBA00008417"/>
    </source>
</evidence>
<dbReference type="KEGG" id="roy:G3A56_23220"/>
<dbReference type="PANTHER" id="PTHR43823">
    <property type="entry name" value="SPORULATION PROTEIN YKVU"/>
    <property type="match status" value="1"/>
</dbReference>
<keyword evidence="7 10" id="KW-1133">Transmembrane helix</keyword>